<keyword evidence="5" id="KW-1185">Reference proteome</keyword>
<feature type="domain" description="RNase H type-1" evidence="1">
    <location>
        <begin position="10"/>
        <end position="75"/>
    </location>
</feature>
<evidence type="ECO:0000313" key="4">
    <source>
        <dbReference type="Proteomes" id="UP000525078"/>
    </source>
</evidence>
<evidence type="ECO:0000313" key="2">
    <source>
        <dbReference type="EMBL" id="KAF4360094.1"/>
    </source>
</evidence>
<evidence type="ECO:0000313" key="5">
    <source>
        <dbReference type="Proteomes" id="UP000583929"/>
    </source>
</evidence>
<proteinExistence type="predicted"/>
<dbReference type="EMBL" id="JAATIQ010000300">
    <property type="protein sequence ID" value="KAF4363245.1"/>
    <property type="molecule type" value="Genomic_DNA"/>
</dbReference>
<evidence type="ECO:0000313" key="3">
    <source>
        <dbReference type="EMBL" id="KAF4363245.1"/>
    </source>
</evidence>
<dbReference type="AlphaFoldDB" id="A0A7J6ENU7"/>
<name>A0A7J6ENU7_CANSA</name>
<dbReference type="EMBL" id="JAATIP010000208">
    <property type="protein sequence ID" value="KAF4360094.1"/>
    <property type="molecule type" value="Genomic_DNA"/>
</dbReference>
<organism evidence="2 4">
    <name type="scientific">Cannabis sativa</name>
    <name type="common">Hemp</name>
    <name type="synonym">Marijuana</name>
    <dbReference type="NCBI Taxonomy" id="3483"/>
    <lineage>
        <taxon>Eukaryota</taxon>
        <taxon>Viridiplantae</taxon>
        <taxon>Streptophyta</taxon>
        <taxon>Embryophyta</taxon>
        <taxon>Tracheophyta</taxon>
        <taxon>Spermatophyta</taxon>
        <taxon>Magnoliopsida</taxon>
        <taxon>eudicotyledons</taxon>
        <taxon>Gunneridae</taxon>
        <taxon>Pentapetalae</taxon>
        <taxon>rosids</taxon>
        <taxon>fabids</taxon>
        <taxon>Rosales</taxon>
        <taxon>Cannabaceae</taxon>
        <taxon>Cannabis</taxon>
    </lineage>
</organism>
<protein>
    <recommendedName>
        <fullName evidence="1">RNase H type-1 domain-containing protein</fullName>
    </recommendedName>
</protein>
<evidence type="ECO:0000259" key="1">
    <source>
        <dbReference type="Pfam" id="PF13456"/>
    </source>
</evidence>
<dbReference type="GO" id="GO:0003676">
    <property type="term" value="F:nucleic acid binding"/>
    <property type="evidence" value="ECO:0007669"/>
    <property type="project" value="InterPro"/>
</dbReference>
<gene>
    <name evidence="2" type="ORF">F8388_015963</name>
    <name evidence="3" type="ORF">G4B88_015999</name>
</gene>
<dbReference type="Pfam" id="PF13456">
    <property type="entry name" value="RVT_3"/>
    <property type="match status" value="1"/>
</dbReference>
<dbReference type="InterPro" id="IPR002156">
    <property type="entry name" value="RNaseH_domain"/>
</dbReference>
<reference evidence="4 5" key="1">
    <citation type="journal article" date="2020" name="bioRxiv">
        <title>Sequence and annotation of 42 cannabis genomes reveals extensive copy number variation in cannabinoid synthesis and pathogen resistance genes.</title>
        <authorList>
            <person name="Mckernan K.J."/>
            <person name="Helbert Y."/>
            <person name="Kane L.T."/>
            <person name="Ebling H."/>
            <person name="Zhang L."/>
            <person name="Liu B."/>
            <person name="Eaton Z."/>
            <person name="Mclaughlin S."/>
            <person name="Kingan S."/>
            <person name="Baybayan P."/>
            <person name="Concepcion G."/>
            <person name="Jordan M."/>
            <person name="Riva A."/>
            <person name="Barbazuk W."/>
            <person name="Harkins T."/>
        </authorList>
    </citation>
    <scope>NUCLEOTIDE SEQUENCE [LARGE SCALE GENOMIC DNA]</scope>
    <source>
        <strain evidence="4 5">cv. Jamaican Lion 4</strain>
        <strain evidence="3">Father</strain>
        <strain evidence="2">Mother</strain>
        <tissue evidence="2">Leaf</tissue>
    </source>
</reference>
<sequence length="81" mass="8981">MATIIEQYSYNTTANSSTSAAVFRDHGGTILWLSSDKVNVTDCLYGETLAVCLAADKALHMGYQEFVFYCDNLQVELIYAN</sequence>
<dbReference type="GO" id="GO:0004523">
    <property type="term" value="F:RNA-DNA hybrid ribonuclease activity"/>
    <property type="evidence" value="ECO:0007669"/>
    <property type="project" value="InterPro"/>
</dbReference>
<comment type="caution">
    <text evidence="2">The sequence shown here is derived from an EMBL/GenBank/DDBJ whole genome shotgun (WGS) entry which is preliminary data.</text>
</comment>
<dbReference type="Proteomes" id="UP000583929">
    <property type="component" value="Unassembled WGS sequence"/>
</dbReference>
<dbReference type="Proteomes" id="UP000525078">
    <property type="component" value="Unassembled WGS sequence"/>
</dbReference>
<accession>A0A7J6ENU7</accession>